<dbReference type="Proteomes" id="UP000005435">
    <property type="component" value="Chromosome"/>
</dbReference>
<dbReference type="CDD" id="cd01292">
    <property type="entry name" value="metallo-dependent_hydrolases"/>
    <property type="match status" value="1"/>
</dbReference>
<dbReference type="GO" id="GO:0019748">
    <property type="term" value="P:secondary metabolic process"/>
    <property type="evidence" value="ECO:0007669"/>
    <property type="project" value="TreeGrafter"/>
</dbReference>
<dbReference type="InterPro" id="IPR032465">
    <property type="entry name" value="ACMSD"/>
</dbReference>
<sequence length="262" mass="29809">MIIDFHVHCFNDELAAKAVPQLAKCANIPARLDGTILSLKESMKKAGVDKSVVLSIATKPSQTEKINNWTALIQDDSIIGFGSIHPENENWKEELLRLKENGIKGIKLHPDYQKFFVDDKKMYPIYEVAIELGLIIIFHAGVDIGLPEPYHATPERLRRVIDDFPGGKFVAAHMGGFSYWDEVEKYLVGTEIYFDTSYSVRFMNEQQVRRIINNHGYKKILFATDSPWGDQSEEVQKIREFSFGYEIESAILGLNARELLGI</sequence>
<dbReference type="GO" id="GO:0005737">
    <property type="term" value="C:cytoplasm"/>
    <property type="evidence" value="ECO:0007669"/>
    <property type="project" value="TreeGrafter"/>
</dbReference>
<dbReference type="KEGG" id="ccl:Clocl_4038"/>
<evidence type="ECO:0000313" key="4">
    <source>
        <dbReference type="Proteomes" id="UP000005435"/>
    </source>
</evidence>
<reference evidence="4" key="1">
    <citation type="submission" date="2011-12" db="EMBL/GenBank/DDBJ databases">
        <title>Complete sequence of Clostridium clariflavum DSM 19732.</title>
        <authorList>
            <consortium name="US DOE Joint Genome Institute"/>
            <person name="Lucas S."/>
            <person name="Han J."/>
            <person name="Lapidus A."/>
            <person name="Cheng J.-F."/>
            <person name="Goodwin L."/>
            <person name="Pitluck S."/>
            <person name="Peters L."/>
            <person name="Teshima H."/>
            <person name="Detter J.C."/>
            <person name="Han C."/>
            <person name="Tapia R."/>
            <person name="Land M."/>
            <person name="Hauser L."/>
            <person name="Kyrpides N."/>
            <person name="Ivanova N."/>
            <person name="Pagani I."/>
            <person name="Kitzmiller T."/>
            <person name="Lynd L."/>
            <person name="Izquierdo J."/>
            <person name="Woyke T."/>
        </authorList>
    </citation>
    <scope>NUCLEOTIDE SEQUENCE [LARGE SCALE GENOMIC DNA]</scope>
    <source>
        <strain evidence="4">DSM 19732 / NBRC 101661 / EBR45</strain>
    </source>
</reference>
<dbReference type="OrthoDB" id="9771932at2"/>
<organism evidence="3 4">
    <name type="scientific">Acetivibrio clariflavus (strain DSM 19732 / NBRC 101661 / EBR45)</name>
    <name type="common">Clostridium clariflavum</name>
    <dbReference type="NCBI Taxonomy" id="720554"/>
    <lineage>
        <taxon>Bacteria</taxon>
        <taxon>Bacillati</taxon>
        <taxon>Bacillota</taxon>
        <taxon>Clostridia</taxon>
        <taxon>Eubacteriales</taxon>
        <taxon>Oscillospiraceae</taxon>
        <taxon>Acetivibrio</taxon>
    </lineage>
</organism>
<dbReference type="GO" id="GO:0016831">
    <property type="term" value="F:carboxy-lyase activity"/>
    <property type="evidence" value="ECO:0007669"/>
    <property type="project" value="InterPro"/>
</dbReference>
<reference evidence="3 4" key="2">
    <citation type="journal article" date="2012" name="Stand. Genomic Sci.">
        <title>Complete Genome Sequence of Clostridium clariflavum DSM 19732.</title>
        <authorList>
            <person name="Izquierdo J.A."/>
            <person name="Goodwin L."/>
            <person name="Davenport K.W."/>
            <person name="Teshima H."/>
            <person name="Bruce D."/>
            <person name="Detter C."/>
            <person name="Tapia R."/>
            <person name="Han S."/>
            <person name="Land M."/>
            <person name="Hauser L."/>
            <person name="Jeffries C.D."/>
            <person name="Han J."/>
            <person name="Pitluck S."/>
            <person name="Nolan M."/>
            <person name="Chen A."/>
            <person name="Huntemann M."/>
            <person name="Mavromatis K."/>
            <person name="Mikhailova N."/>
            <person name="Liolios K."/>
            <person name="Woyke T."/>
            <person name="Lynd L.R."/>
        </authorList>
    </citation>
    <scope>NUCLEOTIDE SEQUENCE [LARGE SCALE GENOMIC DNA]</scope>
    <source>
        <strain evidence="4">DSM 19732 / NBRC 101661 / EBR45</strain>
    </source>
</reference>
<keyword evidence="3" id="KW-0378">Hydrolase</keyword>
<gene>
    <name evidence="3" type="ordered locus">Clocl_4038</name>
</gene>
<accession>G8LSW1</accession>
<feature type="domain" description="Amidohydrolase-related" evidence="2">
    <location>
        <begin position="3"/>
        <end position="262"/>
    </location>
</feature>
<evidence type="ECO:0000256" key="1">
    <source>
        <dbReference type="ARBA" id="ARBA00023239"/>
    </source>
</evidence>
<dbReference type="Pfam" id="PF04909">
    <property type="entry name" value="Amidohydro_2"/>
    <property type="match status" value="1"/>
</dbReference>
<dbReference type="Gene3D" id="3.20.20.140">
    <property type="entry name" value="Metal-dependent hydrolases"/>
    <property type="match status" value="1"/>
</dbReference>
<dbReference type="HOGENOM" id="CLU_044590_0_1_9"/>
<dbReference type="RefSeq" id="WP_014256973.1">
    <property type="nucleotide sequence ID" value="NC_016627.1"/>
</dbReference>
<dbReference type="STRING" id="720554.Clocl_4038"/>
<dbReference type="PANTHER" id="PTHR21240:SF28">
    <property type="entry name" value="ISO-OROTATE DECARBOXYLASE (EUROFUNG)"/>
    <property type="match status" value="1"/>
</dbReference>
<dbReference type="eggNOG" id="COG2159">
    <property type="taxonomic scope" value="Bacteria"/>
</dbReference>
<dbReference type="SUPFAM" id="SSF51556">
    <property type="entry name" value="Metallo-dependent hydrolases"/>
    <property type="match status" value="1"/>
</dbReference>
<dbReference type="GO" id="GO:0016787">
    <property type="term" value="F:hydrolase activity"/>
    <property type="evidence" value="ECO:0007669"/>
    <property type="project" value="UniProtKB-KW"/>
</dbReference>
<dbReference type="EMBL" id="CP003065">
    <property type="protein sequence ID" value="AEV70474.1"/>
    <property type="molecule type" value="Genomic_DNA"/>
</dbReference>
<name>G8LSW1_ACECE</name>
<evidence type="ECO:0000313" key="3">
    <source>
        <dbReference type="EMBL" id="AEV70474.1"/>
    </source>
</evidence>
<dbReference type="PANTHER" id="PTHR21240">
    <property type="entry name" value="2-AMINO-3-CARBOXYLMUCONATE-6-SEMIALDEHYDE DECARBOXYLASE"/>
    <property type="match status" value="1"/>
</dbReference>
<dbReference type="AlphaFoldDB" id="G8LSW1"/>
<protein>
    <submittedName>
        <fullName evidence="3">Putative TIM-barrel fold metal-dependent hydrolase</fullName>
    </submittedName>
</protein>
<evidence type="ECO:0000259" key="2">
    <source>
        <dbReference type="Pfam" id="PF04909"/>
    </source>
</evidence>
<keyword evidence="1" id="KW-0456">Lyase</keyword>
<proteinExistence type="predicted"/>
<dbReference type="InterPro" id="IPR032466">
    <property type="entry name" value="Metal_Hydrolase"/>
</dbReference>
<keyword evidence="4" id="KW-1185">Reference proteome</keyword>
<dbReference type="InterPro" id="IPR006680">
    <property type="entry name" value="Amidohydro-rel"/>
</dbReference>